<feature type="domain" description="Fungal lipase-type" evidence="16">
    <location>
        <begin position="285"/>
        <end position="439"/>
    </location>
</feature>
<evidence type="ECO:0000256" key="10">
    <source>
        <dbReference type="ARBA" id="ARBA00022989"/>
    </source>
</evidence>
<dbReference type="PANTHER" id="PTHR45792:SF8">
    <property type="entry name" value="DIACYLGLYCEROL LIPASE-ALPHA"/>
    <property type="match status" value="1"/>
</dbReference>
<evidence type="ECO:0000313" key="17">
    <source>
        <dbReference type="EMBL" id="WZN59603.1"/>
    </source>
</evidence>
<dbReference type="SUPFAM" id="SSF53474">
    <property type="entry name" value="alpha/beta-Hydrolases"/>
    <property type="match status" value="1"/>
</dbReference>
<evidence type="ECO:0000256" key="12">
    <source>
        <dbReference type="ARBA" id="ARBA00023136"/>
    </source>
</evidence>
<proteinExistence type="predicted"/>
<keyword evidence="7" id="KW-0378">Hydrolase</keyword>
<feature type="compositionally biased region" description="Gly residues" evidence="15">
    <location>
        <begin position="102"/>
        <end position="112"/>
    </location>
</feature>
<keyword evidence="3" id="KW-1003">Cell membrane</keyword>
<evidence type="ECO:0000313" key="18">
    <source>
        <dbReference type="Proteomes" id="UP001472866"/>
    </source>
</evidence>
<feature type="region of interest" description="Disordered" evidence="15">
    <location>
        <begin position="49"/>
        <end position="117"/>
    </location>
</feature>
<keyword evidence="12" id="KW-0472">Membrane</keyword>
<evidence type="ECO:0000256" key="15">
    <source>
        <dbReference type="SAM" id="MobiDB-lite"/>
    </source>
</evidence>
<organism evidence="17 18">
    <name type="scientific">Chloropicon roscoffensis</name>
    <dbReference type="NCBI Taxonomy" id="1461544"/>
    <lineage>
        <taxon>Eukaryota</taxon>
        <taxon>Viridiplantae</taxon>
        <taxon>Chlorophyta</taxon>
        <taxon>Chloropicophyceae</taxon>
        <taxon>Chloropicales</taxon>
        <taxon>Chloropicaceae</taxon>
        <taxon>Chloropicon</taxon>
    </lineage>
</organism>
<gene>
    <name evidence="17" type="ORF">HKI87_02g11290</name>
</gene>
<dbReference type="AlphaFoldDB" id="A0AAX4P099"/>
<evidence type="ECO:0000256" key="9">
    <source>
        <dbReference type="ARBA" id="ARBA00022963"/>
    </source>
</evidence>
<evidence type="ECO:0000256" key="5">
    <source>
        <dbReference type="ARBA" id="ARBA00022692"/>
    </source>
</evidence>
<feature type="region of interest" description="Disordered" evidence="15">
    <location>
        <begin position="1"/>
        <end position="35"/>
    </location>
</feature>
<keyword evidence="8" id="KW-0106">Calcium</keyword>
<dbReference type="InterPro" id="IPR052214">
    <property type="entry name" value="DAG_Lipase-Related"/>
</dbReference>
<comment type="cofactor">
    <cofactor evidence="1">
        <name>Ca(2+)</name>
        <dbReference type="ChEBI" id="CHEBI:29108"/>
    </cofactor>
</comment>
<keyword evidence="11" id="KW-0443">Lipid metabolism</keyword>
<dbReference type="Proteomes" id="UP001472866">
    <property type="component" value="Chromosome 02"/>
</dbReference>
<evidence type="ECO:0000259" key="16">
    <source>
        <dbReference type="Pfam" id="PF01764"/>
    </source>
</evidence>
<dbReference type="InterPro" id="IPR029058">
    <property type="entry name" value="AB_hydrolase_fold"/>
</dbReference>
<sequence>MEGASEREEGPRHETAGPSPEAKTPPPTSASLPDLWNSVIHSSLFSSLSLTGTSSSSKDPSRSQPAGRTYEEVGEFGGAHSVSTSDEEQERRAGPHTPPSTSGGGGGNGNGNGKRPSVAAPEIFDSWWEIERALLNVTSKLFARLNISAFSVEGISALDPIALAIVWQRQNSQRDAVRLAREQNIVEESVRPDPQTLRRLYQASRYSCAAYGTSLQHIVKMTDVIENDSLAPIKHAESAESPTSHDEVVESLMPQSDLLHSDWDTGMFSPSCYAAVDHEHRWVLLAIRGTFHSSDALTDACADECEFLDGYAHAGMCAAAWNMIKEQLPKLALALHRNPGYELVTTGHSMGGGVAALFTMLLHSDDADVEKAAIAGISEGFDPEADGDFDLEAILAAVRRSQCYTIASPSLVSLNLSLGCEDYVTSAICGKDIVPRLSIDNVKNLVDQLVGAAPLKRTINAFKKVGEAITGAGNGEVDLDRSTNDFELRNHSSSSFMVPPGRVVHLRHLNSERGPVSELRHPTAFTQIHLSPRMFLDHFPTIYTSVLHRLCKAEGVGEDEK</sequence>
<dbReference type="Pfam" id="PF01764">
    <property type="entry name" value="Lipase_3"/>
    <property type="match status" value="1"/>
</dbReference>
<evidence type="ECO:0000256" key="14">
    <source>
        <dbReference type="ARBA" id="ARBA00026104"/>
    </source>
</evidence>
<feature type="compositionally biased region" description="Basic and acidic residues" evidence="15">
    <location>
        <begin position="1"/>
        <end position="15"/>
    </location>
</feature>
<evidence type="ECO:0000256" key="11">
    <source>
        <dbReference type="ARBA" id="ARBA00023098"/>
    </source>
</evidence>
<dbReference type="GO" id="GO:0046872">
    <property type="term" value="F:metal ion binding"/>
    <property type="evidence" value="ECO:0007669"/>
    <property type="project" value="UniProtKB-KW"/>
</dbReference>
<feature type="compositionally biased region" description="Low complexity" evidence="15">
    <location>
        <begin position="49"/>
        <end position="64"/>
    </location>
</feature>
<evidence type="ECO:0000256" key="6">
    <source>
        <dbReference type="ARBA" id="ARBA00022723"/>
    </source>
</evidence>
<dbReference type="CDD" id="cd00519">
    <property type="entry name" value="Lipase_3"/>
    <property type="match status" value="1"/>
</dbReference>
<name>A0AAX4P099_9CHLO</name>
<evidence type="ECO:0000256" key="7">
    <source>
        <dbReference type="ARBA" id="ARBA00022801"/>
    </source>
</evidence>
<keyword evidence="10" id="KW-1133">Transmembrane helix</keyword>
<dbReference type="GO" id="GO:0016298">
    <property type="term" value="F:lipase activity"/>
    <property type="evidence" value="ECO:0007669"/>
    <property type="project" value="TreeGrafter"/>
</dbReference>
<dbReference type="EC" id="3.1.1.116" evidence="14"/>
<evidence type="ECO:0000256" key="1">
    <source>
        <dbReference type="ARBA" id="ARBA00001913"/>
    </source>
</evidence>
<dbReference type="Gene3D" id="3.40.50.1820">
    <property type="entry name" value="alpha/beta hydrolase"/>
    <property type="match status" value="1"/>
</dbReference>
<reference evidence="17 18" key="1">
    <citation type="submission" date="2024-03" db="EMBL/GenBank/DDBJ databases">
        <title>Complete genome sequence of the green alga Chloropicon roscoffensis RCC1871.</title>
        <authorList>
            <person name="Lemieux C."/>
            <person name="Pombert J.-F."/>
            <person name="Otis C."/>
            <person name="Turmel M."/>
        </authorList>
    </citation>
    <scope>NUCLEOTIDE SEQUENCE [LARGE SCALE GENOMIC DNA]</scope>
    <source>
        <strain evidence="17 18">RCC1871</strain>
    </source>
</reference>
<evidence type="ECO:0000256" key="8">
    <source>
        <dbReference type="ARBA" id="ARBA00022837"/>
    </source>
</evidence>
<evidence type="ECO:0000256" key="4">
    <source>
        <dbReference type="ARBA" id="ARBA00022553"/>
    </source>
</evidence>
<accession>A0AAX4P099</accession>
<evidence type="ECO:0000256" key="2">
    <source>
        <dbReference type="ARBA" id="ARBA00004651"/>
    </source>
</evidence>
<evidence type="ECO:0000256" key="13">
    <source>
        <dbReference type="ARBA" id="ARBA00024531"/>
    </source>
</evidence>
<dbReference type="EMBL" id="CP151502">
    <property type="protein sequence ID" value="WZN59603.1"/>
    <property type="molecule type" value="Genomic_DNA"/>
</dbReference>
<keyword evidence="6" id="KW-0479">Metal-binding</keyword>
<dbReference type="GO" id="GO:0016042">
    <property type="term" value="P:lipid catabolic process"/>
    <property type="evidence" value="ECO:0007669"/>
    <property type="project" value="UniProtKB-KW"/>
</dbReference>
<dbReference type="InterPro" id="IPR002921">
    <property type="entry name" value="Fungal_lipase-type"/>
</dbReference>
<keyword evidence="18" id="KW-1185">Reference proteome</keyword>
<dbReference type="PANTHER" id="PTHR45792">
    <property type="entry name" value="DIACYLGLYCEROL LIPASE HOMOLOG-RELATED"/>
    <property type="match status" value="1"/>
</dbReference>
<evidence type="ECO:0000256" key="3">
    <source>
        <dbReference type="ARBA" id="ARBA00022475"/>
    </source>
</evidence>
<keyword evidence="9" id="KW-0442">Lipid degradation</keyword>
<keyword evidence="5" id="KW-0812">Transmembrane</keyword>
<protein>
    <recommendedName>
        <fullName evidence="14">sn-1-specific diacylglycerol lipase</fullName>
        <ecNumber evidence="14">3.1.1.116</ecNumber>
    </recommendedName>
</protein>
<comment type="catalytic activity">
    <reaction evidence="13">
        <text>a 1,2-diacyl-sn-glycerol + H2O = a 2-acylglycerol + a fatty acid + H(+)</text>
        <dbReference type="Rhea" id="RHEA:33275"/>
        <dbReference type="ChEBI" id="CHEBI:15377"/>
        <dbReference type="ChEBI" id="CHEBI:15378"/>
        <dbReference type="ChEBI" id="CHEBI:17389"/>
        <dbReference type="ChEBI" id="CHEBI:17815"/>
        <dbReference type="ChEBI" id="CHEBI:28868"/>
        <dbReference type="EC" id="3.1.1.116"/>
    </reaction>
    <physiologicalReaction direction="left-to-right" evidence="13">
        <dbReference type="Rhea" id="RHEA:33276"/>
    </physiologicalReaction>
</comment>
<dbReference type="GO" id="GO:0005886">
    <property type="term" value="C:plasma membrane"/>
    <property type="evidence" value="ECO:0007669"/>
    <property type="project" value="UniProtKB-SubCell"/>
</dbReference>
<comment type="subcellular location">
    <subcellularLocation>
        <location evidence="2">Cell membrane</location>
        <topology evidence="2">Multi-pass membrane protein</topology>
    </subcellularLocation>
</comment>
<keyword evidence="4" id="KW-0597">Phosphoprotein</keyword>